<dbReference type="InterPro" id="IPR009061">
    <property type="entry name" value="DNA-bd_dom_put_sf"/>
</dbReference>
<name>A0A0F9S2Y1_9ZZZZ</name>
<dbReference type="EMBL" id="LAZR01000598">
    <property type="protein sequence ID" value="KKN63185.1"/>
    <property type="molecule type" value="Genomic_DNA"/>
</dbReference>
<evidence type="ECO:0000313" key="1">
    <source>
        <dbReference type="EMBL" id="KKN63185.1"/>
    </source>
</evidence>
<dbReference type="Gene3D" id="1.10.1660.10">
    <property type="match status" value="1"/>
</dbReference>
<sequence>MVHKDRSRNTDTLERRRQESRDWYAKNKGEYNAARRRRYWTDAVYAAAAIERSRMYRKNQVHESRDWVIRKKDGQLVQCWRIGAVAKRLDRSVDTIRRWQALRLIPRCNVGTHGRGHRLFLGHQIHLIEKLSVVMPWNRKKHDGERVSEVVVNIRRLW</sequence>
<comment type="caution">
    <text evidence="1">The sequence shown here is derived from an EMBL/GenBank/DDBJ whole genome shotgun (WGS) entry which is preliminary data.</text>
</comment>
<proteinExistence type="predicted"/>
<protein>
    <submittedName>
        <fullName evidence="1">Uncharacterized protein</fullName>
    </submittedName>
</protein>
<dbReference type="AlphaFoldDB" id="A0A0F9S2Y1"/>
<dbReference type="SUPFAM" id="SSF46955">
    <property type="entry name" value="Putative DNA-binding domain"/>
    <property type="match status" value="1"/>
</dbReference>
<reference evidence="1" key="1">
    <citation type="journal article" date="2015" name="Nature">
        <title>Complex archaea that bridge the gap between prokaryotes and eukaryotes.</title>
        <authorList>
            <person name="Spang A."/>
            <person name="Saw J.H."/>
            <person name="Jorgensen S.L."/>
            <person name="Zaremba-Niedzwiedzka K."/>
            <person name="Martijn J."/>
            <person name="Lind A.E."/>
            <person name="van Eijk R."/>
            <person name="Schleper C."/>
            <person name="Guy L."/>
            <person name="Ettema T.J."/>
        </authorList>
    </citation>
    <scope>NUCLEOTIDE SEQUENCE</scope>
</reference>
<organism evidence="1">
    <name type="scientific">marine sediment metagenome</name>
    <dbReference type="NCBI Taxonomy" id="412755"/>
    <lineage>
        <taxon>unclassified sequences</taxon>
        <taxon>metagenomes</taxon>
        <taxon>ecological metagenomes</taxon>
    </lineage>
</organism>
<gene>
    <name evidence="1" type="ORF">LCGC14_0504550</name>
</gene>
<accession>A0A0F9S2Y1</accession>